<evidence type="ECO:0000313" key="2">
    <source>
        <dbReference type="EMBL" id="PRP82246.1"/>
    </source>
</evidence>
<dbReference type="EMBL" id="MDYQ01000107">
    <property type="protein sequence ID" value="PRP82246.1"/>
    <property type="molecule type" value="Genomic_DNA"/>
</dbReference>
<dbReference type="Proteomes" id="UP000241769">
    <property type="component" value="Unassembled WGS sequence"/>
</dbReference>
<feature type="region of interest" description="Disordered" evidence="1">
    <location>
        <begin position="1"/>
        <end position="48"/>
    </location>
</feature>
<dbReference type="InParanoid" id="A0A2P6NE60"/>
<evidence type="ECO:0008006" key="4">
    <source>
        <dbReference type="Google" id="ProtNLM"/>
    </source>
</evidence>
<protein>
    <recommendedName>
        <fullName evidence="4">Mitotic checkpoint regulator, MAD2B-interacting-domain-containing protein</fullName>
    </recommendedName>
</protein>
<organism evidence="2 3">
    <name type="scientific">Planoprotostelium fungivorum</name>
    <dbReference type="NCBI Taxonomy" id="1890364"/>
    <lineage>
        <taxon>Eukaryota</taxon>
        <taxon>Amoebozoa</taxon>
        <taxon>Evosea</taxon>
        <taxon>Variosea</taxon>
        <taxon>Cavosteliida</taxon>
        <taxon>Cavosteliaceae</taxon>
        <taxon>Planoprotostelium</taxon>
    </lineage>
</organism>
<comment type="caution">
    <text evidence="2">The sequence shown here is derived from an EMBL/GenBank/DDBJ whole genome shotgun (WGS) entry which is preliminary data.</text>
</comment>
<proteinExistence type="predicted"/>
<evidence type="ECO:0000313" key="3">
    <source>
        <dbReference type="Proteomes" id="UP000241769"/>
    </source>
</evidence>
<reference evidence="2 3" key="1">
    <citation type="journal article" date="2018" name="Genome Biol. Evol.">
        <title>Multiple Roots of Fruiting Body Formation in Amoebozoa.</title>
        <authorList>
            <person name="Hillmann F."/>
            <person name="Forbes G."/>
            <person name="Novohradska S."/>
            <person name="Ferling I."/>
            <person name="Riege K."/>
            <person name="Groth M."/>
            <person name="Westermann M."/>
            <person name="Marz M."/>
            <person name="Spaller T."/>
            <person name="Winckler T."/>
            <person name="Schaap P."/>
            <person name="Glockner G."/>
        </authorList>
    </citation>
    <scope>NUCLEOTIDE SEQUENCE [LARGE SCALE GENOMIC DNA]</scope>
    <source>
        <strain evidence="2 3">Jena</strain>
    </source>
</reference>
<feature type="compositionally biased region" description="Polar residues" evidence="1">
    <location>
        <begin position="150"/>
        <end position="161"/>
    </location>
</feature>
<evidence type="ECO:0000256" key="1">
    <source>
        <dbReference type="SAM" id="MobiDB-lite"/>
    </source>
</evidence>
<sequence length="360" mass="40485">MDFLAGYGSSSDDEETKPVVKASPAPSKAVSTESSSKPIDDAEAEDQEDIIEYLEPVKQGEENVNNIVFRNTTEKKSEDQFSNFSIQSRKRERDEPKNNGQQKKRAVVPIQLKSISREDDEPLDDDLKSARSRRPLPTSTTLGFLPAPKNNPSQSIKSKPQSAPKMGNANNRNNTKGALPALSDDFFGEDEDAQPEKATQKIASKPRPNMIRPANLDALFENDEPSFTPSTTTSVPSYPRDVYEEPAYEQYQQYVPPQNLPKEFAGAAKGSMIEVNVAESLEQYRQEKSRAKPAAEANNIPEALRMSDEDMERWAPSKNHRRQGHASFLIWDLKNKLPELEAKRAESARNRKEARQKYGW</sequence>
<keyword evidence="3" id="KW-1185">Reference proteome</keyword>
<gene>
    <name evidence="2" type="ORF">PROFUN_06258</name>
</gene>
<dbReference type="AlphaFoldDB" id="A0A2P6NE60"/>
<feature type="region of interest" description="Disordered" evidence="1">
    <location>
        <begin position="70"/>
        <end position="210"/>
    </location>
</feature>
<accession>A0A2P6NE60</accession>
<name>A0A2P6NE60_9EUKA</name>